<protein>
    <submittedName>
        <fullName evidence="2">LMWPc domain-containing protein</fullName>
    </submittedName>
</protein>
<organism evidence="2">
    <name type="scientific">Anisakis simplex</name>
    <name type="common">Herring worm</name>
    <dbReference type="NCBI Taxonomy" id="6269"/>
    <lineage>
        <taxon>Eukaryota</taxon>
        <taxon>Metazoa</taxon>
        <taxon>Ecdysozoa</taxon>
        <taxon>Nematoda</taxon>
        <taxon>Chromadorea</taxon>
        <taxon>Rhabditida</taxon>
        <taxon>Spirurina</taxon>
        <taxon>Ascaridomorpha</taxon>
        <taxon>Ascaridoidea</taxon>
        <taxon>Anisakidae</taxon>
        <taxon>Anisakis</taxon>
        <taxon>Anisakis simplex complex</taxon>
    </lineage>
</organism>
<dbReference type="GO" id="GO:0006508">
    <property type="term" value="P:proteolysis"/>
    <property type="evidence" value="ECO:0007669"/>
    <property type="project" value="InterPro"/>
</dbReference>
<dbReference type="Pfam" id="PF00450">
    <property type="entry name" value="Peptidase_S10"/>
    <property type="match status" value="1"/>
</dbReference>
<dbReference type="GO" id="GO:0004185">
    <property type="term" value="F:serine-type carboxypeptidase activity"/>
    <property type="evidence" value="ECO:0007669"/>
    <property type="project" value="InterPro"/>
</dbReference>
<dbReference type="WBParaSite" id="ASIM_0000959601-mRNA-1">
    <property type="protein sequence ID" value="ASIM_0000959601-mRNA-1"/>
    <property type="gene ID" value="ASIM_0000959601"/>
</dbReference>
<comment type="similarity">
    <text evidence="1">Belongs to the peptidase S10 family.</text>
</comment>
<dbReference type="AlphaFoldDB" id="A0A0M3JPJ9"/>
<dbReference type="InterPro" id="IPR001563">
    <property type="entry name" value="Peptidase_S10"/>
</dbReference>
<sequence length="109" mass="12047">LIVGSRSSTLQRGLLPPKVMVSDNVETHKAMLLADAGATNYTRLHSMTSEKFGPPIGDRPCLNDSDVLVYMNNEKVREALHIPSNLGEWEICSVPVSENIEQIVEKTNK</sequence>
<dbReference type="SUPFAM" id="SSF53474">
    <property type="entry name" value="alpha/beta-Hydrolases"/>
    <property type="match status" value="1"/>
</dbReference>
<evidence type="ECO:0000313" key="2">
    <source>
        <dbReference type="WBParaSite" id="ASIM_0000959601-mRNA-1"/>
    </source>
</evidence>
<reference evidence="2" key="1">
    <citation type="submission" date="2017-02" db="UniProtKB">
        <authorList>
            <consortium name="WormBaseParasite"/>
        </authorList>
    </citation>
    <scope>IDENTIFICATION</scope>
</reference>
<dbReference type="InterPro" id="IPR029058">
    <property type="entry name" value="AB_hydrolase_fold"/>
</dbReference>
<dbReference type="Gene3D" id="3.40.50.1820">
    <property type="entry name" value="alpha/beta hydrolase"/>
    <property type="match status" value="1"/>
</dbReference>
<proteinExistence type="inferred from homology"/>
<name>A0A0M3JPJ9_ANISI</name>
<accession>A0A0M3JPJ9</accession>
<evidence type="ECO:0000256" key="1">
    <source>
        <dbReference type="ARBA" id="ARBA00009431"/>
    </source>
</evidence>